<evidence type="ECO:0000256" key="10">
    <source>
        <dbReference type="ARBA" id="ARBA00022801"/>
    </source>
</evidence>
<evidence type="ECO:0000256" key="12">
    <source>
        <dbReference type="ARBA" id="ARBA00022842"/>
    </source>
</evidence>
<evidence type="ECO:0000256" key="1">
    <source>
        <dbReference type="ARBA" id="ARBA00001946"/>
    </source>
</evidence>
<evidence type="ECO:0000259" key="19">
    <source>
        <dbReference type="Pfam" id="PF04548"/>
    </source>
</evidence>
<evidence type="ECO:0000256" key="14">
    <source>
        <dbReference type="ARBA" id="ARBA00022989"/>
    </source>
</evidence>
<keyword evidence="6" id="KW-0934">Plastid</keyword>
<evidence type="ECO:0000256" key="3">
    <source>
        <dbReference type="ARBA" id="ARBA00008535"/>
    </source>
</evidence>
<evidence type="ECO:0000256" key="2">
    <source>
        <dbReference type="ARBA" id="ARBA00004167"/>
    </source>
</evidence>
<keyword evidence="12" id="KW-0460">Magnesium</keyword>
<evidence type="ECO:0000256" key="5">
    <source>
        <dbReference type="ARBA" id="ARBA00022528"/>
    </source>
</evidence>
<dbReference type="PANTHER" id="PTHR10903">
    <property type="entry name" value="GTPASE, IMAP FAMILY MEMBER-RELATED"/>
    <property type="match status" value="1"/>
</dbReference>
<keyword evidence="14" id="KW-1133">Transmembrane helix</keyword>
<dbReference type="EMBL" id="OA882304">
    <property type="protein sequence ID" value="CAD7274541.1"/>
    <property type="molecule type" value="Genomic_DNA"/>
</dbReference>
<gene>
    <name evidence="20" type="ORF">NMOB1V02_LOCUS2372</name>
</gene>
<dbReference type="OrthoDB" id="2386367at2759"/>
<keyword evidence="11" id="KW-1002">Plastid outer membrane</keyword>
<keyword evidence="9" id="KW-0547">Nucleotide-binding</keyword>
<dbReference type="Proteomes" id="UP000678499">
    <property type="component" value="Unassembled WGS sequence"/>
</dbReference>
<comment type="cofactor">
    <cofactor evidence="1">
        <name>Mg(2+)</name>
        <dbReference type="ChEBI" id="CHEBI:18420"/>
    </cofactor>
</comment>
<feature type="compositionally biased region" description="Polar residues" evidence="18">
    <location>
        <begin position="1"/>
        <end position="15"/>
    </location>
</feature>
<dbReference type="SUPFAM" id="SSF52540">
    <property type="entry name" value="P-loop containing nucleoside triphosphate hydrolases"/>
    <property type="match status" value="1"/>
</dbReference>
<dbReference type="InterPro" id="IPR006703">
    <property type="entry name" value="G_AIG1"/>
</dbReference>
<protein>
    <recommendedName>
        <fullName evidence="19">AIG1-type G domain-containing protein</fullName>
    </recommendedName>
</protein>
<dbReference type="InterPro" id="IPR045058">
    <property type="entry name" value="GIMA/IAN/Toc"/>
</dbReference>
<dbReference type="InterPro" id="IPR027417">
    <property type="entry name" value="P-loop_NTPase"/>
</dbReference>
<dbReference type="GO" id="GO:0016787">
    <property type="term" value="F:hydrolase activity"/>
    <property type="evidence" value="ECO:0007669"/>
    <property type="project" value="UniProtKB-KW"/>
</dbReference>
<evidence type="ECO:0000256" key="16">
    <source>
        <dbReference type="ARBA" id="ARBA00023136"/>
    </source>
</evidence>
<evidence type="ECO:0000256" key="8">
    <source>
        <dbReference type="ARBA" id="ARBA00022723"/>
    </source>
</evidence>
<keyword evidence="21" id="KW-1185">Reference proteome</keyword>
<evidence type="ECO:0000256" key="6">
    <source>
        <dbReference type="ARBA" id="ARBA00022640"/>
    </source>
</evidence>
<sequence>MAGRSSSEETPSQRRGSSRDKKTLVLVGTTGVGKSSLGNVLLGLDPTVESDDDQQQQEGFVTSASTETCTEAAECRDGFWLGNTSKPVRIFDTPGHGDANDRDYSFRESLAESMRREKHVHAFIWVKNFEEPRFDHQDASFFNVFSQMFGNGFMRNLVVVLTRYNYSSDARRRRQRANSSLTRTMEGIRNQLRIQDLPIFAIDALHDPEDETQSRKFQEKSAALWDVIRDFSRQPVSNVQAVKTELEELNRRYKRLQKSVEKKDEAHAQEIKAIKAKQKELRRAQKDEENKWESLLDSVKESYENSCAEMRRMSSDHQAGMKKLEEQNAELKAKYQRQKKKVEDLQAAQNQRQEPFGGLLGPCTGPPRHRPWFS</sequence>
<evidence type="ECO:0000256" key="18">
    <source>
        <dbReference type="SAM" id="MobiDB-lite"/>
    </source>
</evidence>
<organism evidence="20">
    <name type="scientific">Notodromas monacha</name>
    <dbReference type="NCBI Taxonomy" id="399045"/>
    <lineage>
        <taxon>Eukaryota</taxon>
        <taxon>Metazoa</taxon>
        <taxon>Ecdysozoa</taxon>
        <taxon>Arthropoda</taxon>
        <taxon>Crustacea</taxon>
        <taxon>Oligostraca</taxon>
        <taxon>Ostracoda</taxon>
        <taxon>Podocopa</taxon>
        <taxon>Podocopida</taxon>
        <taxon>Cypridocopina</taxon>
        <taxon>Cypridoidea</taxon>
        <taxon>Cyprididae</taxon>
        <taxon>Notodromas</taxon>
    </lineage>
</organism>
<evidence type="ECO:0000256" key="11">
    <source>
        <dbReference type="ARBA" id="ARBA00022805"/>
    </source>
</evidence>
<comment type="similarity">
    <text evidence="3">Belongs to the TRAFAC class TrmE-Era-EngA-EngB-Septin-like GTPase superfamily. AIG1/Toc34/Toc159-like paraseptin GTPase family. IAN subfamily.</text>
</comment>
<dbReference type="GO" id="GO:0015031">
    <property type="term" value="P:protein transport"/>
    <property type="evidence" value="ECO:0007669"/>
    <property type="project" value="UniProtKB-KW"/>
</dbReference>
<evidence type="ECO:0000313" key="21">
    <source>
        <dbReference type="Proteomes" id="UP000678499"/>
    </source>
</evidence>
<comment type="subcellular location">
    <subcellularLocation>
        <location evidence="2">Membrane</location>
        <topology evidence="2">Single-pass membrane protein</topology>
    </subcellularLocation>
    <subcellularLocation>
        <location evidence="17">Plastid</location>
        <location evidence="17">Chloroplast outer membrane</location>
    </subcellularLocation>
</comment>
<feature type="region of interest" description="Disordered" evidence="18">
    <location>
        <begin position="1"/>
        <end position="25"/>
    </location>
</feature>
<feature type="region of interest" description="Disordered" evidence="18">
    <location>
        <begin position="326"/>
        <end position="374"/>
    </location>
</feature>
<keyword evidence="4" id="KW-0813">Transport</keyword>
<keyword evidence="13" id="KW-0653">Protein transport</keyword>
<dbReference type="CDD" id="cd00882">
    <property type="entry name" value="Ras_like_GTPase"/>
    <property type="match status" value="1"/>
</dbReference>
<dbReference type="EMBL" id="CAJPEX010000267">
    <property type="protein sequence ID" value="CAG0914693.1"/>
    <property type="molecule type" value="Genomic_DNA"/>
</dbReference>
<feature type="domain" description="AIG1-type G" evidence="19">
    <location>
        <begin position="23"/>
        <end position="168"/>
    </location>
</feature>
<evidence type="ECO:0000256" key="4">
    <source>
        <dbReference type="ARBA" id="ARBA00022448"/>
    </source>
</evidence>
<reference evidence="20" key="1">
    <citation type="submission" date="2020-11" db="EMBL/GenBank/DDBJ databases">
        <authorList>
            <person name="Tran Van P."/>
        </authorList>
    </citation>
    <scope>NUCLEOTIDE SEQUENCE</scope>
</reference>
<evidence type="ECO:0000256" key="17">
    <source>
        <dbReference type="ARBA" id="ARBA00024013"/>
    </source>
</evidence>
<keyword evidence="5" id="KW-0150">Chloroplast</keyword>
<evidence type="ECO:0000256" key="15">
    <source>
        <dbReference type="ARBA" id="ARBA00023134"/>
    </source>
</evidence>
<dbReference type="GO" id="GO:0016020">
    <property type="term" value="C:membrane"/>
    <property type="evidence" value="ECO:0007669"/>
    <property type="project" value="UniProtKB-SubCell"/>
</dbReference>
<evidence type="ECO:0000313" key="20">
    <source>
        <dbReference type="EMBL" id="CAD7274541.1"/>
    </source>
</evidence>
<name>A0A7R9G9W5_9CRUS</name>
<evidence type="ECO:0000256" key="7">
    <source>
        <dbReference type="ARBA" id="ARBA00022692"/>
    </source>
</evidence>
<keyword evidence="15" id="KW-0342">GTP-binding</keyword>
<keyword evidence="8" id="KW-0479">Metal-binding</keyword>
<keyword evidence="16" id="KW-0472">Membrane</keyword>
<keyword evidence="7" id="KW-0812">Transmembrane</keyword>
<evidence type="ECO:0000256" key="13">
    <source>
        <dbReference type="ARBA" id="ARBA00022927"/>
    </source>
</evidence>
<evidence type="ECO:0000256" key="9">
    <source>
        <dbReference type="ARBA" id="ARBA00022741"/>
    </source>
</evidence>
<keyword evidence="10" id="KW-0378">Hydrolase</keyword>
<dbReference type="GO" id="GO:0046872">
    <property type="term" value="F:metal ion binding"/>
    <property type="evidence" value="ECO:0007669"/>
    <property type="project" value="UniProtKB-KW"/>
</dbReference>
<dbReference type="Gene3D" id="3.40.50.300">
    <property type="entry name" value="P-loop containing nucleotide triphosphate hydrolases"/>
    <property type="match status" value="1"/>
</dbReference>
<accession>A0A7R9G9W5</accession>
<dbReference type="AlphaFoldDB" id="A0A7R9G9W5"/>
<dbReference type="GO" id="GO:0005525">
    <property type="term" value="F:GTP binding"/>
    <property type="evidence" value="ECO:0007669"/>
    <property type="project" value="UniProtKB-KW"/>
</dbReference>
<proteinExistence type="inferred from homology"/>
<dbReference type="PANTHER" id="PTHR10903:SF135">
    <property type="entry name" value="TRANSLOCASE OF CHLOROPLAST 120, CHLOROPLASTIC-RELATED"/>
    <property type="match status" value="1"/>
</dbReference>
<dbReference type="Pfam" id="PF04548">
    <property type="entry name" value="AIG1"/>
    <property type="match status" value="1"/>
</dbReference>